<dbReference type="AlphaFoldDB" id="A0AAV8XAZ0"/>
<reference evidence="1" key="1">
    <citation type="journal article" date="2023" name="Insect Mol. Biol.">
        <title>Genome sequencing provides insights into the evolution of gene families encoding plant cell wall-degrading enzymes in longhorned beetles.</title>
        <authorList>
            <person name="Shin N.R."/>
            <person name="Okamura Y."/>
            <person name="Kirsch R."/>
            <person name="Pauchet Y."/>
        </authorList>
    </citation>
    <scope>NUCLEOTIDE SEQUENCE</scope>
    <source>
        <strain evidence="1">AMC_N1</strain>
    </source>
</reference>
<keyword evidence="2" id="KW-1185">Reference proteome</keyword>
<dbReference type="Gene3D" id="3.30.420.10">
    <property type="entry name" value="Ribonuclease H-like superfamily/Ribonuclease H"/>
    <property type="match status" value="1"/>
</dbReference>
<evidence type="ECO:0000313" key="1">
    <source>
        <dbReference type="EMBL" id="KAJ8935720.1"/>
    </source>
</evidence>
<evidence type="ECO:0000313" key="2">
    <source>
        <dbReference type="Proteomes" id="UP001162162"/>
    </source>
</evidence>
<comment type="caution">
    <text evidence="1">The sequence shown here is derived from an EMBL/GenBank/DDBJ whole genome shotgun (WGS) entry which is preliminary data.</text>
</comment>
<organism evidence="1 2">
    <name type="scientific">Aromia moschata</name>
    <dbReference type="NCBI Taxonomy" id="1265417"/>
    <lineage>
        <taxon>Eukaryota</taxon>
        <taxon>Metazoa</taxon>
        <taxon>Ecdysozoa</taxon>
        <taxon>Arthropoda</taxon>
        <taxon>Hexapoda</taxon>
        <taxon>Insecta</taxon>
        <taxon>Pterygota</taxon>
        <taxon>Neoptera</taxon>
        <taxon>Endopterygota</taxon>
        <taxon>Coleoptera</taxon>
        <taxon>Polyphaga</taxon>
        <taxon>Cucujiformia</taxon>
        <taxon>Chrysomeloidea</taxon>
        <taxon>Cerambycidae</taxon>
        <taxon>Cerambycinae</taxon>
        <taxon>Callichromatini</taxon>
        <taxon>Aromia</taxon>
    </lineage>
</organism>
<dbReference type="EMBL" id="JAPWTK010000843">
    <property type="protein sequence ID" value="KAJ8935720.1"/>
    <property type="molecule type" value="Genomic_DNA"/>
</dbReference>
<sequence length="252" mass="29123">MYTVIVLCGLPWFIKTAKGDYDTLLKQKFGIYRRDWDQFLHLFLLAYRSSIHETTGQIPASIVMSRELRLPCDLKFGCTPGDDVAGEDYVSTLRQRMDDIHERVRSSIRGCQRPHEGDLRHQRQRWRYQPSNQVWLCRVYCYLIVDLSALLTTTHRHSYITHNVVVGYLQNFKAPGKVCMRSSPGSTMSSTGSRNYQEGKPRVVHFNRLAPFAGSNDEQTEDRVRYVSPPGSELSFKEFMLLHSNGQKELAK</sequence>
<accession>A0AAV8XAZ0</accession>
<gene>
    <name evidence="1" type="ORF">NQ318_009004</name>
</gene>
<protein>
    <submittedName>
        <fullName evidence="1">Uncharacterized protein</fullName>
    </submittedName>
</protein>
<proteinExistence type="predicted"/>
<dbReference type="Proteomes" id="UP001162162">
    <property type="component" value="Unassembled WGS sequence"/>
</dbReference>
<name>A0AAV8XAZ0_9CUCU</name>
<dbReference type="InterPro" id="IPR036397">
    <property type="entry name" value="RNaseH_sf"/>
</dbReference>
<dbReference type="GO" id="GO:0003676">
    <property type="term" value="F:nucleic acid binding"/>
    <property type="evidence" value="ECO:0007669"/>
    <property type="project" value="InterPro"/>
</dbReference>
<feature type="non-terminal residue" evidence="1">
    <location>
        <position position="252"/>
    </location>
</feature>